<sequence>MSSSQRAVHREAVAASLFALTAVVLAGVDVGVHALMAAGLTENAAGTGITLVATVAGLTALLRIHRVLTA</sequence>
<gene>
    <name evidence="2" type="ORF">SAMN06269185_2118</name>
</gene>
<evidence type="ECO:0000313" key="3">
    <source>
        <dbReference type="Proteomes" id="UP000219453"/>
    </source>
</evidence>
<protein>
    <submittedName>
        <fullName evidence="2">Uncharacterized protein</fullName>
    </submittedName>
</protein>
<feature type="transmembrane region" description="Helical" evidence="1">
    <location>
        <begin position="44"/>
        <end position="64"/>
    </location>
</feature>
<dbReference type="EMBL" id="OBEJ01000002">
    <property type="protein sequence ID" value="SNZ13323.1"/>
    <property type="molecule type" value="Genomic_DNA"/>
</dbReference>
<proteinExistence type="predicted"/>
<keyword evidence="1" id="KW-0472">Membrane</keyword>
<dbReference type="Proteomes" id="UP000219453">
    <property type="component" value="Unassembled WGS sequence"/>
</dbReference>
<evidence type="ECO:0000313" key="2">
    <source>
        <dbReference type="EMBL" id="SNZ13323.1"/>
    </source>
</evidence>
<feature type="transmembrane region" description="Helical" evidence="1">
    <location>
        <begin position="12"/>
        <end position="38"/>
    </location>
</feature>
<dbReference type="RefSeq" id="WP_097009020.1">
    <property type="nucleotide sequence ID" value="NZ_OBEJ01000002.1"/>
</dbReference>
<reference evidence="2 3" key="1">
    <citation type="submission" date="2017-09" db="EMBL/GenBank/DDBJ databases">
        <authorList>
            <person name="Ehlers B."/>
            <person name="Leendertz F.H."/>
        </authorList>
    </citation>
    <scope>NUCLEOTIDE SEQUENCE [LARGE SCALE GENOMIC DNA]</scope>
    <source>
        <strain evidence="2 3">DSM 27208</strain>
    </source>
</reference>
<dbReference type="AlphaFoldDB" id="A0A285NWM0"/>
<evidence type="ECO:0000256" key="1">
    <source>
        <dbReference type="SAM" id="Phobius"/>
    </source>
</evidence>
<keyword evidence="1" id="KW-1133">Transmembrane helix</keyword>
<organism evidence="2 3">
    <name type="scientific">Natronoarchaeum philippinense</name>
    <dbReference type="NCBI Taxonomy" id="558529"/>
    <lineage>
        <taxon>Archaea</taxon>
        <taxon>Methanobacteriati</taxon>
        <taxon>Methanobacteriota</taxon>
        <taxon>Stenosarchaea group</taxon>
        <taxon>Halobacteria</taxon>
        <taxon>Halobacteriales</taxon>
        <taxon>Natronoarchaeaceae</taxon>
    </lineage>
</organism>
<accession>A0A285NWM0</accession>
<keyword evidence="1" id="KW-0812">Transmembrane</keyword>
<name>A0A285NWM0_NATPI</name>
<keyword evidence="3" id="KW-1185">Reference proteome</keyword>